<dbReference type="RefSeq" id="WP_343768730.1">
    <property type="nucleotide sequence ID" value="NZ_BAAACF010000001.1"/>
</dbReference>
<dbReference type="InterPro" id="IPR041489">
    <property type="entry name" value="PDZ_6"/>
</dbReference>
<dbReference type="Gene3D" id="2.30.42.10">
    <property type="match status" value="1"/>
</dbReference>
<dbReference type="InterPro" id="IPR014219">
    <property type="entry name" value="SpoIVB"/>
</dbReference>
<dbReference type="InterPro" id="IPR036034">
    <property type="entry name" value="PDZ_sf"/>
</dbReference>
<proteinExistence type="predicted"/>
<dbReference type="Pfam" id="PF17820">
    <property type="entry name" value="PDZ_6"/>
    <property type="match status" value="1"/>
</dbReference>
<gene>
    <name evidence="2" type="primary">spoIVB</name>
    <name evidence="2" type="ORF">GCM10008905_16640</name>
</gene>
<dbReference type="PROSITE" id="PS51494">
    <property type="entry name" value="SPOIVB"/>
    <property type="match status" value="1"/>
</dbReference>
<keyword evidence="3" id="KW-1185">Reference proteome</keyword>
<feature type="domain" description="Peptidase S55" evidence="1">
    <location>
        <begin position="175"/>
        <end position="404"/>
    </location>
</feature>
<protein>
    <submittedName>
        <fullName evidence="2">SpoIVB peptidase</fullName>
    </submittedName>
</protein>
<sequence length="404" mass="43712">MKKKVKFKFINNIALSVLLLSSVAYYKAFKIPGTMFIREGEVLKSSSIIKLIEDKSVKASQGFDKKDRNIDVSILGLLKIKSISLKSVPKELSVYPGGQPVGVKLNTKGVLVVALSDLEGSNGKINSPAAVAGIEIGDSIIKINEEPIINSEKASSLISSCEGKEINVTIDRKGTIINKKIIPVKTKDGSFKMGLWIRDSTAGVGTLTFYDDKTGIFAALGHPITDVDTGTMLSINSGEIVSSSIISVRKGVKGTPGELKGIFVDEDVTLGEIRKNTECGIFGVSNVSLKNKYNKKMKVALRDEIKEGPAQILTTIDEKEPKMYNINIEKLLPQNSIGPKSMIIKVTDKELLEKTGGIVQGMSGSPIIQGDKIIGAVTHVLINKPDTGYGIYIEWMIKDSDILK</sequence>
<reference evidence="2 3" key="1">
    <citation type="journal article" date="2019" name="Int. J. Syst. Evol. Microbiol.">
        <title>The Global Catalogue of Microorganisms (GCM) 10K type strain sequencing project: providing services to taxonomists for standard genome sequencing and annotation.</title>
        <authorList>
            <consortium name="The Broad Institute Genomics Platform"/>
            <consortium name="The Broad Institute Genome Sequencing Center for Infectious Disease"/>
            <person name="Wu L."/>
            <person name="Ma J."/>
        </authorList>
    </citation>
    <scope>NUCLEOTIDE SEQUENCE [LARGE SCALE GENOMIC DNA]</scope>
    <source>
        <strain evidence="2 3">JCM 1405</strain>
    </source>
</reference>
<accession>A0ABN1IY94</accession>
<comment type="caution">
    <text evidence="2">The sequence shown here is derived from an EMBL/GenBank/DDBJ whole genome shotgun (WGS) entry which is preliminary data.</text>
</comment>
<dbReference type="EMBL" id="BAAACF010000001">
    <property type="protein sequence ID" value="GAA0723699.1"/>
    <property type="molecule type" value="Genomic_DNA"/>
</dbReference>
<evidence type="ECO:0000313" key="2">
    <source>
        <dbReference type="EMBL" id="GAA0723699.1"/>
    </source>
</evidence>
<organism evidence="2 3">
    <name type="scientific">Clostridium malenominatum</name>
    <dbReference type="NCBI Taxonomy" id="1539"/>
    <lineage>
        <taxon>Bacteria</taxon>
        <taxon>Bacillati</taxon>
        <taxon>Bacillota</taxon>
        <taxon>Clostridia</taxon>
        <taxon>Eubacteriales</taxon>
        <taxon>Clostridiaceae</taxon>
        <taxon>Clostridium</taxon>
    </lineage>
</organism>
<evidence type="ECO:0000259" key="1">
    <source>
        <dbReference type="PROSITE" id="PS51494"/>
    </source>
</evidence>
<dbReference type="InterPro" id="IPR001478">
    <property type="entry name" value="PDZ"/>
</dbReference>
<dbReference type="NCBIfam" id="TIGR02860">
    <property type="entry name" value="spore_IV_B"/>
    <property type="match status" value="1"/>
</dbReference>
<dbReference type="SUPFAM" id="SSF50156">
    <property type="entry name" value="PDZ domain-like"/>
    <property type="match status" value="1"/>
</dbReference>
<evidence type="ECO:0000313" key="3">
    <source>
        <dbReference type="Proteomes" id="UP001500339"/>
    </source>
</evidence>
<dbReference type="SMART" id="SM00228">
    <property type="entry name" value="PDZ"/>
    <property type="match status" value="1"/>
</dbReference>
<dbReference type="InterPro" id="IPR008763">
    <property type="entry name" value="Peptidase_S55"/>
</dbReference>
<dbReference type="Pfam" id="PF05580">
    <property type="entry name" value="Peptidase_S55"/>
    <property type="match status" value="1"/>
</dbReference>
<dbReference type="Proteomes" id="UP001500339">
    <property type="component" value="Unassembled WGS sequence"/>
</dbReference>
<name>A0ABN1IY94_9CLOT</name>